<evidence type="ECO:0000313" key="2">
    <source>
        <dbReference type="Proteomes" id="UP001607303"/>
    </source>
</evidence>
<sequence length="55" mass="6580">SVISKLKDTHAIPICQLNSRYPRTEIEYPTCIHERQWHIAICVEYFRVCVQEFVD</sequence>
<name>A0ABD2CLF8_VESMC</name>
<accession>A0ABD2CLF8</accession>
<feature type="non-terminal residue" evidence="1">
    <location>
        <position position="1"/>
    </location>
</feature>
<comment type="caution">
    <text evidence="1">The sequence shown here is derived from an EMBL/GenBank/DDBJ whole genome shotgun (WGS) entry which is preliminary data.</text>
</comment>
<dbReference type="AlphaFoldDB" id="A0ABD2CLF8"/>
<keyword evidence="2" id="KW-1185">Reference proteome</keyword>
<evidence type="ECO:0000313" key="1">
    <source>
        <dbReference type="EMBL" id="KAL2745023.1"/>
    </source>
</evidence>
<proteinExistence type="predicted"/>
<protein>
    <submittedName>
        <fullName evidence="1">Uncharacterized protein</fullName>
    </submittedName>
</protein>
<reference evidence="1 2" key="1">
    <citation type="journal article" date="2024" name="Ann. Entomol. Soc. Am.">
        <title>Genomic analyses of the southern and eastern yellowjacket wasps (Hymenoptera: Vespidae) reveal evolutionary signatures of social life.</title>
        <authorList>
            <person name="Catto M.A."/>
            <person name="Caine P.B."/>
            <person name="Orr S.E."/>
            <person name="Hunt B.G."/>
            <person name="Goodisman M.A.D."/>
        </authorList>
    </citation>
    <scope>NUCLEOTIDE SEQUENCE [LARGE SCALE GENOMIC DNA]</scope>
    <source>
        <strain evidence="1">232</strain>
        <tissue evidence="1">Head and thorax</tissue>
    </source>
</reference>
<gene>
    <name evidence="1" type="ORF">V1477_007565</name>
</gene>
<dbReference type="EMBL" id="JAYRBN010000050">
    <property type="protein sequence ID" value="KAL2745023.1"/>
    <property type="molecule type" value="Genomic_DNA"/>
</dbReference>
<organism evidence="1 2">
    <name type="scientific">Vespula maculifrons</name>
    <name type="common">Eastern yellow jacket</name>
    <name type="synonym">Wasp</name>
    <dbReference type="NCBI Taxonomy" id="7453"/>
    <lineage>
        <taxon>Eukaryota</taxon>
        <taxon>Metazoa</taxon>
        <taxon>Ecdysozoa</taxon>
        <taxon>Arthropoda</taxon>
        <taxon>Hexapoda</taxon>
        <taxon>Insecta</taxon>
        <taxon>Pterygota</taxon>
        <taxon>Neoptera</taxon>
        <taxon>Endopterygota</taxon>
        <taxon>Hymenoptera</taxon>
        <taxon>Apocrita</taxon>
        <taxon>Aculeata</taxon>
        <taxon>Vespoidea</taxon>
        <taxon>Vespidae</taxon>
        <taxon>Vespinae</taxon>
        <taxon>Vespula</taxon>
    </lineage>
</organism>
<dbReference type="Proteomes" id="UP001607303">
    <property type="component" value="Unassembled WGS sequence"/>
</dbReference>